<evidence type="ECO:0000256" key="2">
    <source>
        <dbReference type="ARBA" id="ARBA00022475"/>
    </source>
</evidence>
<evidence type="ECO:0000256" key="4">
    <source>
        <dbReference type="ARBA" id="ARBA00022989"/>
    </source>
</evidence>
<dbReference type="Proteomes" id="UP000183918">
    <property type="component" value="Unassembled WGS sequence"/>
</dbReference>
<dbReference type="GO" id="GO:0005886">
    <property type="term" value="C:plasma membrane"/>
    <property type="evidence" value="ECO:0007669"/>
    <property type="project" value="UniProtKB-SubCell"/>
</dbReference>
<dbReference type="Pfam" id="PF04277">
    <property type="entry name" value="OAD_gamma"/>
    <property type="match status" value="1"/>
</dbReference>
<keyword evidence="2" id="KW-1003">Cell membrane</keyword>
<evidence type="ECO:0000256" key="1">
    <source>
        <dbReference type="ARBA" id="ARBA00004236"/>
    </source>
</evidence>
<dbReference type="GO" id="GO:0015081">
    <property type="term" value="F:sodium ion transmembrane transporter activity"/>
    <property type="evidence" value="ECO:0007669"/>
    <property type="project" value="InterPro"/>
</dbReference>
<dbReference type="EMBL" id="FNPG01000005">
    <property type="protein sequence ID" value="SDX93192.1"/>
    <property type="molecule type" value="Genomic_DNA"/>
</dbReference>
<proteinExistence type="predicted"/>
<keyword evidence="8" id="KW-1185">Reference proteome</keyword>
<dbReference type="AlphaFoldDB" id="A0A1H3FQ57"/>
<protein>
    <submittedName>
        <fullName evidence="7">Oxaloacetate decarboxylase, gamma chain</fullName>
    </submittedName>
</protein>
<name>A0A1H3FQ57_9FIRM</name>
<gene>
    <name evidence="7" type="ORF">SAMN02910414_00339</name>
</gene>
<organism evidence="7 8">
    <name type="scientific">Lachnobacterium bovis DSM 14045</name>
    <dbReference type="NCBI Taxonomy" id="1122142"/>
    <lineage>
        <taxon>Bacteria</taxon>
        <taxon>Bacillati</taxon>
        <taxon>Bacillota</taxon>
        <taxon>Clostridia</taxon>
        <taxon>Lachnospirales</taxon>
        <taxon>Lachnospiraceae</taxon>
        <taxon>Lachnobacterium</taxon>
    </lineage>
</organism>
<keyword evidence="5 6" id="KW-0472">Membrane</keyword>
<evidence type="ECO:0000256" key="6">
    <source>
        <dbReference type="SAM" id="Phobius"/>
    </source>
</evidence>
<evidence type="ECO:0000256" key="3">
    <source>
        <dbReference type="ARBA" id="ARBA00022692"/>
    </source>
</evidence>
<evidence type="ECO:0000313" key="8">
    <source>
        <dbReference type="Proteomes" id="UP000183918"/>
    </source>
</evidence>
<accession>A0A1H3FQ57</accession>
<reference evidence="7 8" key="1">
    <citation type="submission" date="2016-10" db="EMBL/GenBank/DDBJ databases">
        <authorList>
            <person name="de Groot N.N."/>
        </authorList>
    </citation>
    <scope>NUCLEOTIDE SEQUENCE [LARGE SCALE GENOMIC DNA]</scope>
    <source>
        <strain evidence="7 8">DSM 14045</strain>
    </source>
</reference>
<feature type="transmembrane region" description="Helical" evidence="6">
    <location>
        <begin position="164"/>
        <end position="187"/>
    </location>
</feature>
<dbReference type="GO" id="GO:0036376">
    <property type="term" value="P:sodium ion export across plasma membrane"/>
    <property type="evidence" value="ECO:0007669"/>
    <property type="project" value="InterPro"/>
</dbReference>
<evidence type="ECO:0000313" key="7">
    <source>
        <dbReference type="EMBL" id="SDX93192.1"/>
    </source>
</evidence>
<keyword evidence="4 6" id="KW-1133">Transmembrane helix</keyword>
<comment type="subcellular location">
    <subcellularLocation>
        <location evidence="1">Cell membrane</location>
    </subcellularLocation>
</comment>
<dbReference type="PROSITE" id="PS51257">
    <property type="entry name" value="PROKAR_LIPOPROTEIN"/>
    <property type="match status" value="1"/>
</dbReference>
<keyword evidence="3 6" id="KW-0812">Transmembrane</keyword>
<sequence>MLRINKKGELKMKKRLLIFVTMIIMMFSFCACEFQDEKSTNYNGYSYNDLKNQGITILSEVNKIVDQGNLSELEKSGQLSGSVLESAKKWKEMKDKYGESKEIGDFHISKAGDTLTTKYTLRTSKRDIEYQVIYDYNTMKLKDFSFNPIYSLGEKLKSAGRNTIVSVLIVFAMLTVISIIISCFKFLGDKPKKDKESISQPVEQEVFEDKEDLIEDTELVAVIAAAIASYEQIPTNDFVVRKIKRR</sequence>
<dbReference type="STRING" id="1122142.SAMN02910414_00339"/>
<dbReference type="InterPro" id="IPR005899">
    <property type="entry name" value="Na_pump_deCOase"/>
</dbReference>
<evidence type="ECO:0000256" key="5">
    <source>
        <dbReference type="ARBA" id="ARBA00023136"/>
    </source>
</evidence>